<feature type="region of interest" description="Disordered" evidence="1">
    <location>
        <begin position="1031"/>
        <end position="1078"/>
    </location>
</feature>
<feature type="compositionally biased region" description="Low complexity" evidence="1">
    <location>
        <begin position="211"/>
        <end position="222"/>
    </location>
</feature>
<keyword evidence="3" id="KW-1185">Reference proteome</keyword>
<name>A0AAV4J9W5_9GAST</name>
<proteinExistence type="predicted"/>
<feature type="region of interest" description="Disordered" evidence="1">
    <location>
        <begin position="1342"/>
        <end position="1370"/>
    </location>
</feature>
<feature type="compositionally biased region" description="Polar residues" evidence="1">
    <location>
        <begin position="827"/>
        <end position="852"/>
    </location>
</feature>
<comment type="caution">
    <text evidence="2">The sequence shown here is derived from an EMBL/GenBank/DDBJ whole genome shotgun (WGS) entry which is preliminary data.</text>
</comment>
<accession>A0AAV4J9W5</accession>
<protein>
    <submittedName>
        <fullName evidence="2">Uncharacterized protein</fullName>
    </submittedName>
</protein>
<feature type="compositionally biased region" description="Polar residues" evidence="1">
    <location>
        <begin position="141"/>
        <end position="162"/>
    </location>
</feature>
<reference evidence="2 3" key="1">
    <citation type="journal article" date="2021" name="Elife">
        <title>Chloroplast acquisition without the gene transfer in kleptoplastic sea slugs, Plakobranchus ocellatus.</title>
        <authorList>
            <person name="Maeda T."/>
            <person name="Takahashi S."/>
            <person name="Yoshida T."/>
            <person name="Shimamura S."/>
            <person name="Takaki Y."/>
            <person name="Nagai Y."/>
            <person name="Toyoda A."/>
            <person name="Suzuki Y."/>
            <person name="Arimoto A."/>
            <person name="Ishii H."/>
            <person name="Satoh N."/>
            <person name="Nishiyama T."/>
            <person name="Hasebe M."/>
            <person name="Maruyama T."/>
            <person name="Minagawa J."/>
            <person name="Obokata J."/>
            <person name="Shigenobu S."/>
        </authorList>
    </citation>
    <scope>NUCLEOTIDE SEQUENCE [LARGE SCALE GENOMIC DNA]</scope>
</reference>
<feature type="compositionally biased region" description="Polar residues" evidence="1">
    <location>
        <begin position="169"/>
        <end position="193"/>
    </location>
</feature>
<gene>
    <name evidence="2" type="ORF">ElyMa_006876800</name>
</gene>
<feature type="region of interest" description="Disordered" evidence="1">
    <location>
        <begin position="1"/>
        <end position="24"/>
    </location>
</feature>
<feature type="region of interest" description="Disordered" evidence="1">
    <location>
        <begin position="1597"/>
        <end position="1629"/>
    </location>
</feature>
<dbReference type="EMBL" id="BMAT01013759">
    <property type="protein sequence ID" value="GFS19574.1"/>
    <property type="molecule type" value="Genomic_DNA"/>
</dbReference>
<feature type="compositionally biased region" description="Polar residues" evidence="1">
    <location>
        <begin position="1045"/>
        <end position="1054"/>
    </location>
</feature>
<feature type="region of interest" description="Disordered" evidence="1">
    <location>
        <begin position="824"/>
        <end position="858"/>
    </location>
</feature>
<organism evidence="2 3">
    <name type="scientific">Elysia marginata</name>
    <dbReference type="NCBI Taxonomy" id="1093978"/>
    <lineage>
        <taxon>Eukaryota</taxon>
        <taxon>Metazoa</taxon>
        <taxon>Spiralia</taxon>
        <taxon>Lophotrochozoa</taxon>
        <taxon>Mollusca</taxon>
        <taxon>Gastropoda</taxon>
        <taxon>Heterobranchia</taxon>
        <taxon>Euthyneura</taxon>
        <taxon>Panpulmonata</taxon>
        <taxon>Sacoglossa</taxon>
        <taxon>Placobranchoidea</taxon>
        <taxon>Plakobranchidae</taxon>
        <taxon>Elysia</taxon>
    </lineage>
</organism>
<evidence type="ECO:0000256" key="1">
    <source>
        <dbReference type="SAM" id="MobiDB-lite"/>
    </source>
</evidence>
<evidence type="ECO:0000313" key="3">
    <source>
        <dbReference type="Proteomes" id="UP000762676"/>
    </source>
</evidence>
<feature type="region of interest" description="Disordered" evidence="1">
    <location>
        <begin position="82"/>
        <end position="222"/>
    </location>
</feature>
<feature type="region of interest" description="Disordered" evidence="1">
    <location>
        <begin position="948"/>
        <end position="984"/>
    </location>
</feature>
<sequence length="1660" mass="185595">MFGMTNRLHCQPSSTPSEKKPTHLGQSYDYFERHKALVLGDDLHLKQKQRKHTEWATGDDEVFCNVNALECDEQACLDRPRSEREAYQHTQVRKNPASSTSQQHEGATFLTNRSTPVRTSSLSRQPITHRREAIQTYCEVDNSTTSPNTYSRRAKSYYSSPESLEPLSKTAQSHFISGSPRQEVGSGTRQYQASPRADYHPSPTTPDEGYSTGTNSTTSISSPLSASLASVAFFDAGYPKGSSNTSVGQGAQRAVAVSPGSWGHNSINTQNSENLGSFPNETNTSLEPLSYSRENTLSRGFNANVNNPNSEQCMDYHSPQPIAMTQRGPIQKGPSLNHFGRKSFNTSSMPAIKRRDVPNPVQSDLLYGSTLENNHNAAYEGNANCPAHSMSSLEDRLRALTTIEEEDVGNVDRQGQINIMERNSHISLPEQKRSEYKTGTRENIHVVHKENSKPISGLLSSRPREDQTDEFAQNTQAVEATGFFRAEPVHIGQPKSYPYSGHNATRVGEDHYSEYRVSNRDPGTDLQHVQEHQQRVANFSLEGSRYDASEFRQNPPDHSHSQCPTHTIANEEIPTSSFVDSGAFSTNSPGWKDYQQYFQKDVNIPAHNIDPAVYKKFSTAERNAFQDMDTNTKLKQTKRDNGLEEGNLASSQNHGETNFCRINTSLQHASSLYDSNNRITDSSSRQSDRLAMVRPLQTKSMTTYEEASSLLPFSSAACASSQESPLIGNTGDTQNASQNQPYLQRPIDAHIDEANVPLADSAYLAKHEQSLNGGPEYYNVASSMPDLLMPQQNSSNSFYRPQEHPLNTAFVPHDRFQVHKPIHDHAPQSNIQGNHCNSSDTYPTSHHSQLEIQEQHRQPSLDYSFNQQPSSSFLCLNDSNYNGGYHHQSRQHHQFQHEYLPQQQRGYVHPPQGISELQHVSPFTSQPPMDPLHRQTNPASVTMRRPLVNASDRTQPNHTNRYSWQPHGPSEREGLGVPPTALQRSSVDLGNLPQLQNQIRASSELCLQASRRHMFASSADIYKLFSNHRHRPCSSLASPSSPSAQKDSFNTVSPVGQPITGGPNFLRGRNDHRHSFHSTNSSSMYTAIEGKHRQSFCSPTTHLKQQKNFPVNGETFPKINQTYQNSPIVKHFYSPDYSENIDPYKEQPSARFVHCSYVGDDNLNPPAENLPHLNTAETCQINQTNFVPAQTTSMPHIRVSQNDSYDLPTQNAQDPLTDKLTAEMFSELTKDLDFGLQAPPLQRQSSGYSSETELQQIEYNAKAVKRQLHHMRKQARENRVVQQPKNPAQEFIALNTSADHDSTTTAGTEDSTTEEFVPIAGVGNRRSFSAEPVYMNQIMLGPEISHPSHNKDDDVPPPLPARRPTSVVVSAPSLQHSRLGYNNSSLKDSNHSDHAPFFFEASSDKDDDDNNSCQVLSNSTNERLQQEFLSQRNHSPFEYHQHLLQHSTNSDIFHGGRYSSSTDTPVLTQHQVINFQKRPVTITSHIPQTSLTQDNHSFDSVFPAHSAQTQAQNSTFVNNDTKRDHINSNDYNWQGTTRAYTHLMPHHNADSNSIPRSPNESSTQILKSRIAQGFEQNFDEQTDTSSHLSLEVPMNRTNSLKLEKPASVNSLVPPGTDHRSSSTSSNSIPMSPVEIAQVLEIPFATNIISDEQGDRLSTLV</sequence>
<evidence type="ECO:0000313" key="2">
    <source>
        <dbReference type="EMBL" id="GFS19574.1"/>
    </source>
</evidence>
<feature type="compositionally biased region" description="Polar residues" evidence="1">
    <location>
        <begin position="96"/>
        <end position="126"/>
    </location>
</feature>
<feature type="compositionally biased region" description="Polar residues" evidence="1">
    <location>
        <begin position="951"/>
        <end position="963"/>
    </location>
</feature>
<feature type="compositionally biased region" description="Low complexity" evidence="1">
    <location>
        <begin position="1034"/>
        <end position="1044"/>
    </location>
</feature>
<dbReference type="Proteomes" id="UP000762676">
    <property type="component" value="Unassembled WGS sequence"/>
</dbReference>